<dbReference type="GO" id="GO:0061635">
    <property type="term" value="P:regulation of protein complex stability"/>
    <property type="evidence" value="ECO:0007669"/>
    <property type="project" value="InterPro"/>
</dbReference>
<gene>
    <name evidence="2" type="ORF">KFL_000300440</name>
</gene>
<accession>A0A0U9HII2</accession>
<dbReference type="PANTHER" id="PTHR35753">
    <property type="entry name" value="PROTEIN MAINTENANCE OF PSII UNDER HIGH LIGHT 1"/>
    <property type="match status" value="1"/>
</dbReference>
<protein>
    <submittedName>
        <fullName evidence="2">Uncharacterized protein</fullName>
    </submittedName>
</protein>
<dbReference type="GO" id="GO:0009535">
    <property type="term" value="C:chloroplast thylakoid membrane"/>
    <property type="evidence" value="ECO:0007669"/>
    <property type="project" value="InterPro"/>
</dbReference>
<dbReference type="InterPro" id="IPR038936">
    <property type="entry name" value="MPH1"/>
</dbReference>
<organism evidence="2 3">
    <name type="scientific">Klebsormidium nitens</name>
    <name type="common">Green alga</name>
    <name type="synonym">Ulothrix nitens</name>
    <dbReference type="NCBI Taxonomy" id="105231"/>
    <lineage>
        <taxon>Eukaryota</taxon>
        <taxon>Viridiplantae</taxon>
        <taxon>Streptophyta</taxon>
        <taxon>Klebsormidiophyceae</taxon>
        <taxon>Klebsormidiales</taxon>
        <taxon>Klebsormidiaceae</taxon>
        <taxon>Klebsormidium</taxon>
    </lineage>
</organism>
<evidence type="ECO:0000313" key="3">
    <source>
        <dbReference type="Proteomes" id="UP000054558"/>
    </source>
</evidence>
<name>A0A0U9HII2_KLENI</name>
<dbReference type="EMBL" id="DF236979">
    <property type="protein sequence ID" value="GAQ79446.1"/>
    <property type="molecule type" value="Genomic_DNA"/>
</dbReference>
<feature type="region of interest" description="Disordered" evidence="1">
    <location>
        <begin position="59"/>
        <end position="88"/>
    </location>
</feature>
<reference evidence="2 3" key="1">
    <citation type="journal article" date="2014" name="Nat. Commun.">
        <title>Klebsormidium flaccidum genome reveals primary factors for plant terrestrial adaptation.</title>
        <authorList>
            <person name="Hori K."/>
            <person name="Maruyama F."/>
            <person name="Fujisawa T."/>
            <person name="Togashi T."/>
            <person name="Yamamoto N."/>
            <person name="Seo M."/>
            <person name="Sato S."/>
            <person name="Yamada T."/>
            <person name="Mori H."/>
            <person name="Tajima N."/>
            <person name="Moriyama T."/>
            <person name="Ikeuchi M."/>
            <person name="Watanabe M."/>
            <person name="Wada H."/>
            <person name="Kobayashi K."/>
            <person name="Saito M."/>
            <person name="Masuda T."/>
            <person name="Sasaki-Sekimoto Y."/>
            <person name="Mashiguchi K."/>
            <person name="Awai K."/>
            <person name="Shimojima M."/>
            <person name="Masuda S."/>
            <person name="Iwai M."/>
            <person name="Nobusawa T."/>
            <person name="Narise T."/>
            <person name="Kondo S."/>
            <person name="Saito H."/>
            <person name="Sato R."/>
            <person name="Murakawa M."/>
            <person name="Ihara Y."/>
            <person name="Oshima-Yamada Y."/>
            <person name="Ohtaka K."/>
            <person name="Satoh M."/>
            <person name="Sonobe K."/>
            <person name="Ishii M."/>
            <person name="Ohtani R."/>
            <person name="Kanamori-Sato M."/>
            <person name="Honoki R."/>
            <person name="Miyazaki D."/>
            <person name="Mochizuki H."/>
            <person name="Umetsu J."/>
            <person name="Higashi K."/>
            <person name="Shibata D."/>
            <person name="Kamiya Y."/>
            <person name="Sato N."/>
            <person name="Nakamura Y."/>
            <person name="Tabata S."/>
            <person name="Ida S."/>
            <person name="Kurokawa K."/>
            <person name="Ohta H."/>
        </authorList>
    </citation>
    <scope>NUCLEOTIDE SEQUENCE [LARGE SCALE GENOMIC DNA]</scope>
    <source>
        <strain evidence="2 3">NIES-2285</strain>
    </source>
</reference>
<dbReference type="STRING" id="105231.A0A0U9HII2"/>
<keyword evidence="3" id="KW-1185">Reference proteome</keyword>
<dbReference type="OMA" id="NQEDCAP"/>
<proteinExistence type="predicted"/>
<evidence type="ECO:0000256" key="1">
    <source>
        <dbReference type="SAM" id="MobiDB-lite"/>
    </source>
</evidence>
<dbReference type="OrthoDB" id="1931594at2759"/>
<dbReference type="Proteomes" id="UP000054558">
    <property type="component" value="Unassembled WGS sequence"/>
</dbReference>
<evidence type="ECO:0000313" key="2">
    <source>
        <dbReference type="EMBL" id="GAQ79446.1"/>
    </source>
</evidence>
<sequence length="215" mass="21662">MATMTAAARQTVSSVSGLAHLSGASHLTQGAAACPSSRIFPSVQGSRTRQPAARSVIVRAAENESEGGQTEVRPLGRGGPSSDNRRWGYTEFDSAGQKNIYAVEPKIYVADNAFSTGKKGTEGQGSSTLVFLGIGAAVAVGAVASLNLLGNAPSAAPSAAISTVAGVDVPPLSFYIEKFSQTPSLDSASLPAPEVSSKAIASAAEVIPEAAVSAE</sequence>
<dbReference type="AlphaFoldDB" id="A0A0U9HII2"/>
<dbReference type="PANTHER" id="PTHR35753:SF2">
    <property type="entry name" value="PROTEIN MAINTENANCE OF PSII UNDER HIGH LIGHT 1"/>
    <property type="match status" value="1"/>
</dbReference>